<protein>
    <submittedName>
        <fullName evidence="3">Uncharacterized protein DUF2384</fullName>
    </submittedName>
</protein>
<keyword evidence="4" id="KW-1185">Reference proteome</keyword>
<dbReference type="SUPFAM" id="SSF47413">
    <property type="entry name" value="lambda repressor-like DNA-binding domains"/>
    <property type="match status" value="1"/>
</dbReference>
<feature type="domain" description="Antitoxin Xre/MbcA/ParS-like toxin-binding" evidence="1">
    <location>
        <begin position="73"/>
        <end position="121"/>
    </location>
</feature>
<comment type="caution">
    <text evidence="3">The sequence shown here is derived from an EMBL/GenBank/DDBJ whole genome shotgun (WGS) entry which is preliminary data.</text>
</comment>
<evidence type="ECO:0000259" key="2">
    <source>
        <dbReference type="Pfam" id="PF20432"/>
    </source>
</evidence>
<dbReference type="Proteomes" id="UP000295110">
    <property type="component" value="Unassembled WGS sequence"/>
</dbReference>
<evidence type="ECO:0000313" key="4">
    <source>
        <dbReference type="Proteomes" id="UP000295110"/>
    </source>
</evidence>
<dbReference type="Pfam" id="PF09722">
    <property type="entry name" value="Xre_MbcA_ParS_C"/>
    <property type="match status" value="1"/>
</dbReference>
<dbReference type="GO" id="GO:0003677">
    <property type="term" value="F:DNA binding"/>
    <property type="evidence" value="ECO:0007669"/>
    <property type="project" value="InterPro"/>
</dbReference>
<accession>A0A4R3U796</accession>
<dbReference type="InterPro" id="IPR024467">
    <property type="entry name" value="Xre/MbcA/ParS-like_toxin-bd"/>
</dbReference>
<evidence type="ECO:0000259" key="1">
    <source>
        <dbReference type="Pfam" id="PF09722"/>
    </source>
</evidence>
<dbReference type="Pfam" id="PF20432">
    <property type="entry name" value="Xre-like-HTH"/>
    <property type="match status" value="1"/>
</dbReference>
<name>A0A4R3U796_ROSSA</name>
<dbReference type="AlphaFoldDB" id="A0A4R3U796"/>
<dbReference type="InterPro" id="IPR001387">
    <property type="entry name" value="Cro/C1-type_HTH"/>
</dbReference>
<organism evidence="3 4">
    <name type="scientific">Roseateles saccharophilus</name>
    <name type="common">Pseudomonas saccharophila</name>
    <dbReference type="NCBI Taxonomy" id="304"/>
    <lineage>
        <taxon>Bacteria</taxon>
        <taxon>Pseudomonadati</taxon>
        <taxon>Pseudomonadota</taxon>
        <taxon>Betaproteobacteria</taxon>
        <taxon>Burkholderiales</taxon>
        <taxon>Sphaerotilaceae</taxon>
        <taxon>Roseateles</taxon>
    </lineage>
</organism>
<dbReference type="CDD" id="cd00093">
    <property type="entry name" value="HTH_XRE"/>
    <property type="match status" value="1"/>
</dbReference>
<dbReference type="InterPro" id="IPR046847">
    <property type="entry name" value="Xre-like_HTH"/>
</dbReference>
<feature type="domain" description="Antitoxin Xre-like helix-turn-helix" evidence="2">
    <location>
        <begin position="8"/>
        <end position="69"/>
    </location>
</feature>
<gene>
    <name evidence="3" type="ORF">EV671_10981</name>
</gene>
<reference evidence="3 4" key="1">
    <citation type="submission" date="2019-03" db="EMBL/GenBank/DDBJ databases">
        <title>Genomic Encyclopedia of Type Strains, Phase IV (KMG-IV): sequencing the most valuable type-strain genomes for metagenomic binning, comparative biology and taxonomic classification.</title>
        <authorList>
            <person name="Goeker M."/>
        </authorList>
    </citation>
    <scope>NUCLEOTIDE SEQUENCE [LARGE SCALE GENOMIC DNA]</scope>
    <source>
        <strain evidence="3 4">DSM 654</strain>
    </source>
</reference>
<evidence type="ECO:0000313" key="3">
    <source>
        <dbReference type="EMBL" id="TCU80258.1"/>
    </source>
</evidence>
<dbReference type="Gene3D" id="1.10.260.40">
    <property type="entry name" value="lambda repressor-like DNA-binding domains"/>
    <property type="match status" value="1"/>
</dbReference>
<dbReference type="RefSeq" id="WP_243655901.1">
    <property type="nucleotide sequence ID" value="NZ_CBCSGL010000137.1"/>
</dbReference>
<dbReference type="EMBL" id="SMBU01000098">
    <property type="protein sequence ID" value="TCU80258.1"/>
    <property type="molecule type" value="Genomic_DNA"/>
</dbReference>
<proteinExistence type="predicted"/>
<sequence length="124" mass="13142">MQASPVMEVDRTHVLGKATQRAAEALGLNGRELAQAVGFSEPTVSRILKGERGIDPASKEGQLSLMLVRVFRSLDALVGGDAAKRKTWMTSHNTALNGVPAMLIATAEGLGRTLAYVDGMRAPI</sequence>
<dbReference type="InterPro" id="IPR010982">
    <property type="entry name" value="Lambda_DNA-bd_dom_sf"/>
</dbReference>